<feature type="transmembrane region" description="Helical" evidence="1">
    <location>
        <begin position="174"/>
        <end position="202"/>
    </location>
</feature>
<feature type="transmembrane region" description="Helical" evidence="1">
    <location>
        <begin position="237"/>
        <end position="257"/>
    </location>
</feature>
<feature type="transmembrane region" description="Helical" evidence="1">
    <location>
        <begin position="263"/>
        <end position="288"/>
    </location>
</feature>
<feature type="transmembrane region" description="Helical" evidence="1">
    <location>
        <begin position="12"/>
        <end position="31"/>
    </location>
</feature>
<organism evidence="2 3">
    <name type="scientific">Gordonia rhizosphera NBRC 16068</name>
    <dbReference type="NCBI Taxonomy" id="1108045"/>
    <lineage>
        <taxon>Bacteria</taxon>
        <taxon>Bacillati</taxon>
        <taxon>Actinomycetota</taxon>
        <taxon>Actinomycetes</taxon>
        <taxon>Mycobacteriales</taxon>
        <taxon>Gordoniaceae</taxon>
        <taxon>Gordonia</taxon>
    </lineage>
</organism>
<feature type="transmembrane region" description="Helical" evidence="1">
    <location>
        <begin position="37"/>
        <end position="54"/>
    </location>
</feature>
<dbReference type="Proteomes" id="UP000008363">
    <property type="component" value="Unassembled WGS sequence"/>
</dbReference>
<keyword evidence="3" id="KW-1185">Reference proteome</keyword>
<dbReference type="AlphaFoldDB" id="K6V252"/>
<feature type="transmembrane region" description="Helical" evidence="1">
    <location>
        <begin position="309"/>
        <end position="332"/>
    </location>
</feature>
<dbReference type="OrthoDB" id="4711900at2"/>
<reference evidence="2 3" key="1">
    <citation type="submission" date="2012-08" db="EMBL/GenBank/DDBJ databases">
        <title>Whole genome shotgun sequence of Gordonia rhizosphera NBRC 16068.</title>
        <authorList>
            <person name="Takarada H."/>
            <person name="Isaki S."/>
            <person name="Hosoyama A."/>
            <person name="Tsuchikane K."/>
            <person name="Katsumata H."/>
            <person name="Baba S."/>
            <person name="Ohji S."/>
            <person name="Yamazaki S."/>
            <person name="Fujita N."/>
        </authorList>
    </citation>
    <scope>NUCLEOTIDE SEQUENCE [LARGE SCALE GENOMIC DNA]</scope>
    <source>
        <strain evidence="2 3">NBRC 16068</strain>
    </source>
</reference>
<dbReference type="STRING" id="1108045.GORHZ_083_00060"/>
<evidence type="ECO:0000313" key="2">
    <source>
        <dbReference type="EMBL" id="GAB90063.1"/>
    </source>
</evidence>
<sequence length="385" mass="40905">MTDAAGTAPVIDIQPVTALVAGVVLAVIGAVVSDATLLWLLAALGIAVGAWFAYSQKAKWPSDVEQLLGRYRLTRVQAASPQPAHGSQPSSASATTDEQVIPFRGMTFPEIITGSVKVVLRSWPSLLGIPIVILVGFVLVLYVVLMVMMQVMFAASTSMVGNGFVSTSSTVATIGGLFAMLAVMYVLAIAVAFPADALLIALSVLATDRAVRGVPVRLGEVFAEARQRMFAVFRLTAALYLILFTPDVLLVAVGVAARNAGVVMVFALLMTVAIFVVGILLSLAPIVLMKEGLGVAASFRRSVELTKSAWPRLLGIHALWFVVVFPLALLVSALGFSIILWAVILGALIAVFRCMQVLIYTDLRMRQENYAAELSADWERNASGA</sequence>
<accession>K6V252</accession>
<evidence type="ECO:0000313" key="3">
    <source>
        <dbReference type="Proteomes" id="UP000008363"/>
    </source>
</evidence>
<protein>
    <submittedName>
        <fullName evidence="2">Uncharacterized protein</fullName>
    </submittedName>
</protein>
<keyword evidence="1" id="KW-0472">Membrane</keyword>
<proteinExistence type="predicted"/>
<feature type="transmembrane region" description="Helical" evidence="1">
    <location>
        <begin position="338"/>
        <end position="360"/>
    </location>
</feature>
<keyword evidence="1" id="KW-1133">Transmembrane helix</keyword>
<gene>
    <name evidence="2" type="ORF">GORHZ_083_00060</name>
</gene>
<keyword evidence="1" id="KW-0812">Transmembrane</keyword>
<name>K6V252_9ACTN</name>
<feature type="transmembrane region" description="Helical" evidence="1">
    <location>
        <begin position="126"/>
        <end position="154"/>
    </location>
</feature>
<dbReference type="RefSeq" id="WP_006332571.1">
    <property type="nucleotide sequence ID" value="NZ_BAHC01000083.1"/>
</dbReference>
<dbReference type="EMBL" id="BAHC01000083">
    <property type="protein sequence ID" value="GAB90063.1"/>
    <property type="molecule type" value="Genomic_DNA"/>
</dbReference>
<comment type="caution">
    <text evidence="2">The sequence shown here is derived from an EMBL/GenBank/DDBJ whole genome shotgun (WGS) entry which is preliminary data.</text>
</comment>
<evidence type="ECO:0000256" key="1">
    <source>
        <dbReference type="SAM" id="Phobius"/>
    </source>
</evidence>
<dbReference type="eggNOG" id="ENOG5030K2Y">
    <property type="taxonomic scope" value="Bacteria"/>
</dbReference>